<dbReference type="InterPro" id="IPR011055">
    <property type="entry name" value="Dup_hybrid_motif"/>
</dbReference>
<dbReference type="STRING" id="1873524.HSR6_1709"/>
<gene>
    <name evidence="3" type="ORF">HTSR_1640</name>
</gene>
<dbReference type="Proteomes" id="UP000185608">
    <property type="component" value="Chromosome"/>
</dbReference>
<name>A0A1D8S635_9EURY</name>
<organism evidence="3 4">
    <name type="scientific">Halodesulfurarchaeum formicicum</name>
    <dbReference type="NCBI Taxonomy" id="1873524"/>
    <lineage>
        <taxon>Archaea</taxon>
        <taxon>Methanobacteriati</taxon>
        <taxon>Methanobacteriota</taxon>
        <taxon>Stenosarchaea group</taxon>
        <taxon>Halobacteria</taxon>
        <taxon>Halobacteriales</taxon>
        <taxon>Halobacteriaceae</taxon>
        <taxon>Halodesulfurarchaeum</taxon>
    </lineage>
</organism>
<reference evidence="3 4" key="1">
    <citation type="submission" date="2016-06" db="EMBL/GenBank/DDBJ databases">
        <title>Discovery of anaerobic lithoheterotrophic haloarchaeon capable of sulfur respiration by hydrogen and formate.</title>
        <authorList>
            <person name="Sorokin D.Y."/>
            <person name="Kublanov I.V."/>
            <person name="Roman P."/>
            <person name="Sinninghe Damste J.S."/>
            <person name="Golyshin P.N."/>
            <person name="Rojo D."/>
            <person name="Ciordia S."/>
            <person name="Mena Md.C."/>
            <person name="Ferrer M."/>
            <person name="Smedile F."/>
            <person name="Messina E."/>
            <person name="La Cono V."/>
            <person name="Yakimov M.M."/>
        </authorList>
    </citation>
    <scope>NUCLEOTIDE SEQUENCE [LARGE SCALE GENOMIC DNA]</scope>
    <source>
        <strain evidence="3 4">HTSR1</strain>
    </source>
</reference>
<evidence type="ECO:0000259" key="1">
    <source>
        <dbReference type="Pfam" id="PF26482"/>
    </source>
</evidence>
<evidence type="ECO:0000259" key="2">
    <source>
        <dbReference type="Pfam" id="PF26483"/>
    </source>
</evidence>
<dbReference type="InterPro" id="IPR058817">
    <property type="entry name" value="DUF8155_C"/>
</dbReference>
<dbReference type="InterPro" id="IPR058468">
    <property type="entry name" value="DUF8155_N"/>
</dbReference>
<dbReference type="GeneID" id="29829628"/>
<sequence length="273" mass="28496">MVTLGAAALEPFPRVARYNSPYRAHRGGRAIDLYPGTAVAPSPVAGTVTMTRQAGAPSRPYAAEHDYLIVIDTGSELARILHVDPDVEAGETVEIGDPLGSLVRSGYFAPWVDNHVHLGFREYGTDPVRASGSLPVELGVPVAGVGWDGTGTIREAGETYATLDSPPHPTPGDRFVGLADDTGQYVLDGGLPHYETGGVHPVHGREGDGAASLLGTELTPGTGTVEWPDLTVRVNGQPITGLSLLLGRDRFGAKLICPDLACSVGESVTVTVS</sequence>
<dbReference type="EMBL" id="CP016070">
    <property type="protein sequence ID" value="AOW80811.1"/>
    <property type="molecule type" value="Genomic_DNA"/>
</dbReference>
<dbReference type="RefSeq" id="WP_070365477.1">
    <property type="nucleotide sequence ID" value="NZ_CP016070.1"/>
</dbReference>
<dbReference type="Pfam" id="PF26482">
    <property type="entry name" value="DUF8155"/>
    <property type="match status" value="1"/>
</dbReference>
<dbReference type="Gene3D" id="2.70.70.10">
    <property type="entry name" value="Glucose Permease (Domain IIA)"/>
    <property type="match status" value="1"/>
</dbReference>
<dbReference type="Pfam" id="PF26483">
    <property type="entry name" value="DUF8155_C"/>
    <property type="match status" value="1"/>
</dbReference>
<dbReference type="AlphaFoldDB" id="A0A1D8S635"/>
<dbReference type="KEGG" id="halh:HTSR_1640"/>
<feature type="domain" description="DUF8155" evidence="2">
    <location>
        <begin position="144"/>
        <end position="272"/>
    </location>
</feature>
<evidence type="ECO:0000313" key="3">
    <source>
        <dbReference type="EMBL" id="AOW80811.1"/>
    </source>
</evidence>
<evidence type="ECO:0000313" key="4">
    <source>
        <dbReference type="Proteomes" id="UP000185608"/>
    </source>
</evidence>
<protein>
    <submittedName>
        <fullName evidence="3">Uncharacterized protein</fullName>
    </submittedName>
</protein>
<feature type="domain" description="DUF8155" evidence="1">
    <location>
        <begin position="4"/>
        <end position="137"/>
    </location>
</feature>
<proteinExistence type="predicted"/>
<dbReference type="PATRIC" id="fig|1855411.3.peg.1644"/>
<accession>A0A1D8S635</accession>